<organism evidence="1 2">
    <name type="scientific">Leptospira santarosai str. MOR084</name>
    <dbReference type="NCBI Taxonomy" id="1049984"/>
    <lineage>
        <taxon>Bacteria</taxon>
        <taxon>Pseudomonadati</taxon>
        <taxon>Spirochaetota</taxon>
        <taxon>Spirochaetia</taxon>
        <taxon>Leptospirales</taxon>
        <taxon>Leptospiraceae</taxon>
        <taxon>Leptospira</taxon>
    </lineage>
</organism>
<dbReference type="RefSeq" id="WP_004484589.1">
    <property type="nucleotide sequence ID" value="NZ_AHON02000029.1"/>
</dbReference>
<dbReference type="Proteomes" id="UP000006329">
    <property type="component" value="Unassembled WGS sequence"/>
</dbReference>
<protein>
    <submittedName>
        <fullName evidence="1">Uncharacterized protein</fullName>
    </submittedName>
</protein>
<accession>A0A0E2BGT4</accession>
<sequence length="62" mass="7177">MITELCIQCNQKESMRQTDLCEECLIENFQPLILLSHEIRSFNSSNVKNTAQEKPNSSVYNL</sequence>
<gene>
    <name evidence="1" type="ORF">LEP1GSC179_3362</name>
</gene>
<evidence type="ECO:0000313" key="2">
    <source>
        <dbReference type="Proteomes" id="UP000006329"/>
    </source>
</evidence>
<proteinExistence type="predicted"/>
<keyword evidence="2" id="KW-1185">Reference proteome</keyword>
<dbReference type="AlphaFoldDB" id="A0A0E2BGT4"/>
<evidence type="ECO:0000313" key="1">
    <source>
        <dbReference type="EMBL" id="EKO34555.1"/>
    </source>
</evidence>
<dbReference type="EMBL" id="AHON02000029">
    <property type="protein sequence ID" value="EKO34555.1"/>
    <property type="molecule type" value="Genomic_DNA"/>
</dbReference>
<comment type="caution">
    <text evidence="1">The sequence shown here is derived from an EMBL/GenBank/DDBJ whole genome shotgun (WGS) entry which is preliminary data.</text>
</comment>
<name>A0A0E2BGT4_9LEPT</name>
<reference evidence="1" key="1">
    <citation type="submission" date="2012-10" db="EMBL/GenBank/DDBJ databases">
        <authorList>
            <person name="Harkins D.M."/>
            <person name="Durkin A.S."/>
            <person name="Brinkac L.M."/>
            <person name="Haft D.H."/>
            <person name="Selengut J.D."/>
            <person name="Sanka R."/>
            <person name="DePew J."/>
            <person name="Purushe J."/>
            <person name="Matthias M.A."/>
            <person name="Vinetz J.M."/>
            <person name="Sutton G.G."/>
            <person name="Nierman W.C."/>
            <person name="Fouts D.E."/>
        </authorList>
    </citation>
    <scope>NUCLEOTIDE SEQUENCE [LARGE SCALE GENOMIC DNA]</scope>
    <source>
        <strain evidence="1">MOR084</strain>
    </source>
</reference>